<reference evidence="1 3" key="1">
    <citation type="submission" date="2015-11" db="EMBL/GenBank/DDBJ databases">
        <title>Genomic analysis of 38 Legionella species identifies large and diverse effector repertoires.</title>
        <authorList>
            <person name="Burstein D."/>
            <person name="Amaro F."/>
            <person name="Zusman T."/>
            <person name="Lifshitz Z."/>
            <person name="Cohen O."/>
            <person name="Gilbert J.A."/>
            <person name="Pupko T."/>
            <person name="Shuman H.A."/>
            <person name="Segal G."/>
        </authorList>
    </citation>
    <scope>NUCLEOTIDE SEQUENCE [LARGE SCALE GENOMIC DNA]</scope>
    <source>
        <strain evidence="1 3">ATCC 43877</strain>
    </source>
</reference>
<evidence type="ECO:0008006" key="5">
    <source>
        <dbReference type="Google" id="ProtNLM"/>
    </source>
</evidence>
<evidence type="ECO:0000313" key="1">
    <source>
        <dbReference type="EMBL" id="KTD34348.1"/>
    </source>
</evidence>
<sequence>MLSRWDSTSVVDLQQQIKAVADPVVARYEHYKNATAMMLASVVSHFFNEMNKDKILEVTQHVAKNIDQVPVNEQFLQKKFDTLAQFTQTIQESGLGLILEEDSDFFEFKYSEGLKPDTVEFMNKLAIALNACRICIGIEQIYSTILNNPHIKTEEYEHFRHEVNELTKKYYSGPSSDSDYGIYLRAYYQRALSIQVRLKEQHIKVNAWKEPFAEQMQRALAAICQAINGTGLKLIDATTAYPDKTWLGDGWRPFVIGLLSELVARYYSYAYVIGGALSLNPEYCVVLSTELSQFSLIMQDQMEHLKLAMLKDADIALGDLIRHIQGEAAVHQIILVPEERSSYYSSGNLYLLYPKSNGLAALNRYSEAQYVCSDHGFQ</sequence>
<evidence type="ECO:0000313" key="4">
    <source>
        <dbReference type="Proteomes" id="UP000254040"/>
    </source>
</evidence>
<dbReference type="Proteomes" id="UP000054985">
    <property type="component" value="Unassembled WGS sequence"/>
</dbReference>
<gene>
    <name evidence="1" type="ORF">Lmor_1745</name>
    <name evidence="2" type="ORF">NCTC12239_03026</name>
</gene>
<evidence type="ECO:0000313" key="2">
    <source>
        <dbReference type="EMBL" id="STX64065.1"/>
    </source>
</evidence>
<organism evidence="2 4">
    <name type="scientific">Legionella moravica</name>
    <dbReference type="NCBI Taxonomy" id="39962"/>
    <lineage>
        <taxon>Bacteria</taxon>
        <taxon>Pseudomonadati</taxon>
        <taxon>Pseudomonadota</taxon>
        <taxon>Gammaproteobacteria</taxon>
        <taxon>Legionellales</taxon>
        <taxon>Legionellaceae</taxon>
        <taxon>Legionella</taxon>
    </lineage>
</organism>
<accession>A0A378JZC1</accession>
<dbReference type="STRING" id="39962.Lmor_1745"/>
<evidence type="ECO:0000313" key="3">
    <source>
        <dbReference type="Proteomes" id="UP000054985"/>
    </source>
</evidence>
<dbReference type="EMBL" id="LNYN01000020">
    <property type="protein sequence ID" value="KTD34348.1"/>
    <property type="molecule type" value="Genomic_DNA"/>
</dbReference>
<protein>
    <recommendedName>
        <fullName evidence="5">Coiled-coil protein</fullName>
    </recommendedName>
</protein>
<dbReference type="AlphaFoldDB" id="A0A378JZC1"/>
<dbReference type="Proteomes" id="UP000254040">
    <property type="component" value="Unassembled WGS sequence"/>
</dbReference>
<name>A0A378JZC1_9GAMM</name>
<dbReference type="EMBL" id="UGOG01000001">
    <property type="protein sequence ID" value="STX64065.1"/>
    <property type="molecule type" value="Genomic_DNA"/>
</dbReference>
<keyword evidence="3" id="KW-1185">Reference proteome</keyword>
<reference evidence="2 4" key="2">
    <citation type="submission" date="2018-06" db="EMBL/GenBank/DDBJ databases">
        <authorList>
            <consortium name="Pathogen Informatics"/>
            <person name="Doyle S."/>
        </authorList>
    </citation>
    <scope>NUCLEOTIDE SEQUENCE [LARGE SCALE GENOMIC DNA]</scope>
    <source>
        <strain evidence="2 4">NCTC12239</strain>
    </source>
</reference>
<proteinExistence type="predicted"/>